<dbReference type="AlphaFoldDB" id="A0AAD3UBS9"/>
<name>A0AAD3UBS9_AERHY</name>
<gene>
    <name evidence="1" type="ORF">JAJ28_003068</name>
</gene>
<dbReference type="EMBL" id="DACTUL010000026">
    <property type="protein sequence ID" value="HAT6345302.1"/>
    <property type="molecule type" value="Genomic_DNA"/>
</dbReference>
<proteinExistence type="predicted"/>
<reference evidence="1" key="1">
    <citation type="journal article" date="2018" name="Genome Biol.">
        <title>SKESA: strategic k-mer extension for scrupulous assemblies.</title>
        <authorList>
            <person name="Souvorov A."/>
            <person name="Agarwala R."/>
            <person name="Lipman D.J."/>
        </authorList>
    </citation>
    <scope>NUCLEOTIDE SEQUENCE</scope>
    <source>
        <strain evidence="1">OLC2673_Aeromonas</strain>
    </source>
</reference>
<comment type="caution">
    <text evidence="1">The sequence shown here is derived from an EMBL/GenBank/DDBJ whole genome shotgun (WGS) entry which is preliminary data.</text>
</comment>
<evidence type="ECO:0000313" key="1">
    <source>
        <dbReference type="EMBL" id="HAT6345302.1"/>
    </source>
</evidence>
<accession>A0AAD3UBS9</accession>
<protein>
    <submittedName>
        <fullName evidence="1">Uncharacterized protein</fullName>
    </submittedName>
</protein>
<reference evidence="1" key="2">
    <citation type="submission" date="2020-01" db="EMBL/GenBank/DDBJ databases">
        <authorList>
            <consortium name="NCBI Pathogen Detection Project"/>
        </authorList>
    </citation>
    <scope>NUCLEOTIDE SEQUENCE</scope>
    <source>
        <strain evidence="1">OLC2673_Aeromonas</strain>
    </source>
</reference>
<organism evidence="1 2">
    <name type="scientific">Aeromonas hydrophila</name>
    <dbReference type="NCBI Taxonomy" id="644"/>
    <lineage>
        <taxon>Bacteria</taxon>
        <taxon>Pseudomonadati</taxon>
        <taxon>Pseudomonadota</taxon>
        <taxon>Gammaproteobacteria</taxon>
        <taxon>Aeromonadales</taxon>
        <taxon>Aeromonadaceae</taxon>
        <taxon>Aeromonas</taxon>
    </lineage>
</organism>
<evidence type="ECO:0000313" key="2">
    <source>
        <dbReference type="Proteomes" id="UP000859505"/>
    </source>
</evidence>
<dbReference type="Proteomes" id="UP000859505">
    <property type="component" value="Unassembled WGS sequence"/>
</dbReference>
<sequence>MKKEIHVLFENLAGEQALMKYDSSYEVEYREDEPAYINFIRIIDGDWTITKDAHQTILDYKDTKLRIHWMNAEPEYLVVKEKPNADDAGEYNGSIESLLKEYQIPMNQKQWVGYSMTLTRVALNLRPCKMQSTEHD</sequence>